<dbReference type="AlphaFoldDB" id="M3TC24"/>
<keyword evidence="7" id="KW-1185">Reference proteome</keyword>
<dbReference type="Pfam" id="PF00005">
    <property type="entry name" value="ABC_tran"/>
    <property type="match status" value="2"/>
</dbReference>
<protein>
    <submittedName>
        <fullName evidence="6">Putative ABC transporter ATP-binding protein</fullName>
    </submittedName>
</protein>
<dbReference type="InterPro" id="IPR003439">
    <property type="entry name" value="ABC_transporter-like_ATP-bd"/>
</dbReference>
<evidence type="ECO:0000256" key="2">
    <source>
        <dbReference type="ARBA" id="ARBA00022448"/>
    </source>
</evidence>
<keyword evidence="3" id="KW-0547">Nucleotide-binding</keyword>
<dbReference type="InterPro" id="IPR050319">
    <property type="entry name" value="ABC_transp_ATP-bind"/>
</dbReference>
<evidence type="ECO:0000259" key="5">
    <source>
        <dbReference type="PROSITE" id="PS50893"/>
    </source>
</evidence>
<sequence>MLEISGLDVTIGRTPVLEGVDLHVEPGETVAVVGASGSGKSTLARTVLGLHRQDVHVTAQRLRLGDTDLPAPGSKRWRTVRGQRIGYVPQDPGSSLNPVRRIGAQVREALRHSGSADSEREAESRLTEVGLSPDFLKRYPHEVSGGQRQRVLIAMALAGRPGLIVADEPTSALDADVADQVLDTLTSQVGRTSGLLLVTHDLTVVERRADRVVVLDGGRVVESSTSERLVSSPSSSAGRALLAAIPGGRRPAPVPEPRDEVLTARSITKRFGSLPALDAVDLTLHRGETVAVVGPSGSGKSTLARVLVGLTTPDSGTVDTRGRVQLVAQNPFTALDPRWTVRRIIAESLHPSLGLTSDQRAVRVREALDDVGLGRGFADRYPNELSGGQSQRVAIARAVAARPAIVVLDEAVSALDVVSQATVLDILARLQREHGTAYVFVTHDRTVAADIAHRTVEVRRGVATELEVVAT</sequence>
<dbReference type="CDD" id="cd03257">
    <property type="entry name" value="ABC_NikE_OppD_transporters"/>
    <property type="match status" value="2"/>
</dbReference>
<feature type="domain" description="ABC transporter" evidence="5">
    <location>
        <begin position="262"/>
        <end position="471"/>
    </location>
</feature>
<dbReference type="InterPro" id="IPR027417">
    <property type="entry name" value="P-loop_NTPase"/>
</dbReference>
<evidence type="ECO:0000256" key="4">
    <source>
        <dbReference type="ARBA" id="ARBA00022840"/>
    </source>
</evidence>
<proteinExistence type="inferred from homology"/>
<dbReference type="InterPro" id="IPR017871">
    <property type="entry name" value="ABC_transporter-like_CS"/>
</dbReference>
<dbReference type="eggNOG" id="COG4172">
    <property type="taxonomic scope" value="Bacteria"/>
</dbReference>
<evidence type="ECO:0000313" key="7">
    <source>
        <dbReference type="Proteomes" id="UP000035009"/>
    </source>
</evidence>
<comment type="similarity">
    <text evidence="1">Belongs to the ABC transporter superfamily.</text>
</comment>
<dbReference type="STRING" id="410332.SAMN04488550_0481"/>
<dbReference type="SUPFAM" id="SSF52540">
    <property type="entry name" value="P-loop containing nucleoside triphosphate hydrolases"/>
    <property type="match status" value="2"/>
</dbReference>
<dbReference type="GO" id="GO:0016887">
    <property type="term" value="F:ATP hydrolysis activity"/>
    <property type="evidence" value="ECO:0007669"/>
    <property type="project" value="InterPro"/>
</dbReference>
<dbReference type="PROSITE" id="PS00211">
    <property type="entry name" value="ABC_TRANSPORTER_1"/>
    <property type="match status" value="2"/>
</dbReference>
<keyword evidence="4 6" id="KW-0067">ATP-binding</keyword>
<reference evidence="6 7" key="1">
    <citation type="submission" date="2013-02" db="EMBL/GenBank/DDBJ databases">
        <title>Whole genome shotgun sequence of Gordonia malaquae NBRC 108250.</title>
        <authorList>
            <person name="Yoshida I."/>
            <person name="Hosoyama A."/>
            <person name="Tsuchikane K."/>
            <person name="Ando Y."/>
            <person name="Baba S."/>
            <person name="Ohji S."/>
            <person name="Hamada M."/>
            <person name="Tamura T."/>
            <person name="Yamazoe A."/>
            <person name="Yamazaki S."/>
            <person name="Fujita N."/>
        </authorList>
    </citation>
    <scope>NUCLEOTIDE SEQUENCE [LARGE SCALE GENOMIC DNA]</scope>
    <source>
        <strain evidence="6 7">NBRC 108250</strain>
    </source>
</reference>
<dbReference type="PANTHER" id="PTHR43776:SF7">
    <property type="entry name" value="D,D-DIPEPTIDE TRANSPORT ATP-BINDING PROTEIN DDPF-RELATED"/>
    <property type="match status" value="1"/>
</dbReference>
<dbReference type="PANTHER" id="PTHR43776">
    <property type="entry name" value="TRANSPORT ATP-BINDING PROTEIN"/>
    <property type="match status" value="1"/>
</dbReference>
<evidence type="ECO:0000256" key="1">
    <source>
        <dbReference type="ARBA" id="ARBA00005417"/>
    </source>
</evidence>
<comment type="caution">
    <text evidence="6">The sequence shown here is derived from an EMBL/GenBank/DDBJ whole genome shotgun (WGS) entry which is preliminary data.</text>
</comment>
<dbReference type="Proteomes" id="UP000035009">
    <property type="component" value="Unassembled WGS sequence"/>
</dbReference>
<dbReference type="EMBL" id="BAOP01000005">
    <property type="protein sequence ID" value="GAC78971.1"/>
    <property type="molecule type" value="Genomic_DNA"/>
</dbReference>
<dbReference type="OrthoDB" id="8036461at2"/>
<dbReference type="PROSITE" id="PS50893">
    <property type="entry name" value="ABC_TRANSPORTER_2"/>
    <property type="match status" value="2"/>
</dbReference>
<dbReference type="RefSeq" id="WP_008377190.1">
    <property type="nucleotide sequence ID" value="NZ_BAOP01000005.1"/>
</dbReference>
<dbReference type="GO" id="GO:0055085">
    <property type="term" value="P:transmembrane transport"/>
    <property type="evidence" value="ECO:0007669"/>
    <property type="project" value="UniProtKB-ARBA"/>
</dbReference>
<organism evidence="6 7">
    <name type="scientific">Gordonia malaquae NBRC 108250</name>
    <dbReference type="NCBI Taxonomy" id="1223542"/>
    <lineage>
        <taxon>Bacteria</taxon>
        <taxon>Bacillati</taxon>
        <taxon>Actinomycetota</taxon>
        <taxon>Actinomycetes</taxon>
        <taxon>Mycobacteriales</taxon>
        <taxon>Gordoniaceae</taxon>
        <taxon>Gordonia</taxon>
    </lineage>
</organism>
<dbReference type="InterPro" id="IPR003593">
    <property type="entry name" value="AAA+_ATPase"/>
</dbReference>
<dbReference type="SMART" id="SM00382">
    <property type="entry name" value="AAA"/>
    <property type="match status" value="2"/>
</dbReference>
<dbReference type="GO" id="GO:0005524">
    <property type="term" value="F:ATP binding"/>
    <property type="evidence" value="ECO:0007669"/>
    <property type="project" value="UniProtKB-KW"/>
</dbReference>
<dbReference type="Gene3D" id="3.40.50.300">
    <property type="entry name" value="P-loop containing nucleotide triphosphate hydrolases"/>
    <property type="match status" value="2"/>
</dbReference>
<accession>M3TC24</accession>
<keyword evidence="2" id="KW-0813">Transport</keyword>
<evidence type="ECO:0000256" key="3">
    <source>
        <dbReference type="ARBA" id="ARBA00022741"/>
    </source>
</evidence>
<gene>
    <name evidence="6" type="ORF">GM1_005_01540</name>
</gene>
<name>M3TC24_GORML</name>
<evidence type="ECO:0000313" key="6">
    <source>
        <dbReference type="EMBL" id="GAC78971.1"/>
    </source>
</evidence>
<feature type="domain" description="ABC transporter" evidence="5">
    <location>
        <begin position="2"/>
        <end position="242"/>
    </location>
</feature>